<dbReference type="GeneID" id="70246998"/>
<dbReference type="PANTHER" id="PTHR35332">
    <property type="entry name" value="REGULATION OF ENOLASE PROTEIN 1"/>
    <property type="match status" value="1"/>
</dbReference>
<gene>
    <name evidence="1" type="ORF">BGW36DRAFT_383762</name>
</gene>
<accession>A0AAD4PVR5</accession>
<proteinExistence type="predicted"/>
<dbReference type="PANTHER" id="PTHR35332:SF2">
    <property type="entry name" value="REGULATION OF ENOLASE PROTEIN 1"/>
    <property type="match status" value="1"/>
</dbReference>
<protein>
    <submittedName>
        <fullName evidence="1">Uncharacterized protein</fullName>
    </submittedName>
</protein>
<organism evidence="1 2">
    <name type="scientific">Talaromyces proteolyticus</name>
    <dbReference type="NCBI Taxonomy" id="1131652"/>
    <lineage>
        <taxon>Eukaryota</taxon>
        <taxon>Fungi</taxon>
        <taxon>Dikarya</taxon>
        <taxon>Ascomycota</taxon>
        <taxon>Pezizomycotina</taxon>
        <taxon>Eurotiomycetes</taxon>
        <taxon>Eurotiomycetidae</taxon>
        <taxon>Eurotiales</taxon>
        <taxon>Trichocomaceae</taxon>
        <taxon>Talaromyces</taxon>
        <taxon>Talaromyces sect. Bacilispori</taxon>
    </lineage>
</organism>
<evidence type="ECO:0000313" key="1">
    <source>
        <dbReference type="EMBL" id="KAH8693802.1"/>
    </source>
</evidence>
<evidence type="ECO:0000313" key="2">
    <source>
        <dbReference type="Proteomes" id="UP001201262"/>
    </source>
</evidence>
<dbReference type="RefSeq" id="XP_046069472.1">
    <property type="nucleotide sequence ID" value="XM_046216711.1"/>
</dbReference>
<dbReference type="Pfam" id="PF07081">
    <property type="entry name" value="DUF1349"/>
    <property type="match status" value="1"/>
</dbReference>
<dbReference type="InterPro" id="IPR009784">
    <property type="entry name" value="DUF1349"/>
</dbReference>
<sequence>MSINIQDMKFFEGNGSTLNPDPLESNFSICAKPSSDIWDSAPDTHRFNAPILYRTMPLDAFQRAQVTFSSEFSSEFEQCGLLLVIRRQDGSHSWVKSGVEFTHGSTYVGTVGKDRWPDWSIGPLSTPGAKVTIELLRDPLGLAVYLVKEDEEKALLRELTWVFDAHGNEECWVGAYAAKPGAAGPDLVAHFQGLIIEQRN</sequence>
<reference evidence="1" key="1">
    <citation type="submission" date="2021-12" db="EMBL/GenBank/DDBJ databases">
        <title>Convergent genome expansion in fungi linked to evolution of root-endophyte symbiosis.</title>
        <authorList>
            <consortium name="DOE Joint Genome Institute"/>
            <person name="Ke Y.-H."/>
            <person name="Bonito G."/>
            <person name="Liao H.-L."/>
            <person name="Looney B."/>
            <person name="Rojas-Flechas A."/>
            <person name="Nash J."/>
            <person name="Hameed K."/>
            <person name="Schadt C."/>
            <person name="Martin F."/>
            <person name="Crous P.W."/>
            <person name="Miettinen O."/>
            <person name="Magnuson J.K."/>
            <person name="Labbe J."/>
            <person name="Jacobson D."/>
            <person name="Doktycz M.J."/>
            <person name="Veneault-Fourrey C."/>
            <person name="Kuo A."/>
            <person name="Mondo S."/>
            <person name="Calhoun S."/>
            <person name="Riley R."/>
            <person name="Ohm R."/>
            <person name="LaButti K."/>
            <person name="Andreopoulos B."/>
            <person name="Pangilinan J."/>
            <person name="Nolan M."/>
            <person name="Tritt A."/>
            <person name="Clum A."/>
            <person name="Lipzen A."/>
            <person name="Daum C."/>
            <person name="Barry K."/>
            <person name="Grigoriev I.V."/>
            <person name="Vilgalys R."/>
        </authorList>
    </citation>
    <scope>NUCLEOTIDE SEQUENCE</scope>
    <source>
        <strain evidence="1">PMI_201</strain>
    </source>
</reference>
<dbReference type="Proteomes" id="UP001201262">
    <property type="component" value="Unassembled WGS sequence"/>
</dbReference>
<dbReference type="Gene3D" id="2.60.120.200">
    <property type="match status" value="1"/>
</dbReference>
<comment type="caution">
    <text evidence="1">The sequence shown here is derived from an EMBL/GenBank/DDBJ whole genome shotgun (WGS) entry which is preliminary data.</text>
</comment>
<name>A0AAD4PVR5_9EURO</name>
<dbReference type="EMBL" id="JAJTJA010000009">
    <property type="protein sequence ID" value="KAH8693802.1"/>
    <property type="molecule type" value="Genomic_DNA"/>
</dbReference>
<keyword evidence="2" id="KW-1185">Reference proteome</keyword>
<dbReference type="AlphaFoldDB" id="A0AAD4PVR5"/>